<dbReference type="Gene3D" id="1.10.10.10">
    <property type="entry name" value="Winged helix-like DNA-binding domain superfamily/Winged helix DNA-binding domain"/>
    <property type="match status" value="1"/>
</dbReference>
<dbReference type="PANTHER" id="PTHR33221">
    <property type="entry name" value="WINGED HELIX-TURN-HELIX TRANSCRIPTIONAL REGULATOR, RRF2 FAMILY"/>
    <property type="match status" value="1"/>
</dbReference>
<dbReference type="STRING" id="1586267.GCA_001418685_01295"/>
<keyword evidence="1" id="KW-0238">DNA-binding</keyword>
<accession>A0A0X3AQ03</accession>
<reference evidence="1 2" key="1">
    <citation type="submission" date="2016-01" db="EMBL/GenBank/DDBJ databases">
        <authorList>
            <person name="McClelland M."/>
            <person name="Jain A."/>
            <person name="Saraogi P."/>
            <person name="Mendelson R."/>
            <person name="Westerman R."/>
            <person name="SanMiguel P."/>
            <person name="Csonka L."/>
        </authorList>
    </citation>
    <scope>NUCLEOTIDE SEQUENCE [LARGE SCALE GENOMIC DNA]</scope>
    <source>
        <strain evidence="1 2">R-53146</strain>
    </source>
</reference>
<sequence length="135" mass="15163">MNDRHFTISMHILTLLAKNLDQWLPSAYIAGSLNLNPVIIRTALSKLQKQGFIETKEGKNGGSRLVRSPEKILLSEIYLSVYNQTSIGKLLPSPNPECCVGKKINQNISELNLCIEKVVFKQLEGVTLQDFSMKF</sequence>
<protein>
    <submittedName>
        <fullName evidence="1">DNA-binding transcriptional regulator, IscR family</fullName>
    </submittedName>
</protein>
<dbReference type="Pfam" id="PF02082">
    <property type="entry name" value="Rrf2"/>
    <property type="match status" value="1"/>
</dbReference>
<dbReference type="GO" id="GO:0003700">
    <property type="term" value="F:DNA-binding transcription factor activity"/>
    <property type="evidence" value="ECO:0007669"/>
    <property type="project" value="TreeGrafter"/>
</dbReference>
<dbReference type="InterPro" id="IPR036388">
    <property type="entry name" value="WH-like_DNA-bd_sf"/>
</dbReference>
<proteinExistence type="predicted"/>
<dbReference type="AlphaFoldDB" id="A0A0X3AQ03"/>
<dbReference type="InterPro" id="IPR036390">
    <property type="entry name" value="WH_DNA-bd_sf"/>
</dbReference>
<name>A0A0X3AQ03_9FLAO</name>
<dbReference type="OrthoDB" id="213028at2"/>
<dbReference type="GO" id="GO:0003677">
    <property type="term" value="F:DNA binding"/>
    <property type="evidence" value="ECO:0007669"/>
    <property type="project" value="UniProtKB-KW"/>
</dbReference>
<dbReference type="InterPro" id="IPR000944">
    <property type="entry name" value="Tscrpt_reg_Rrf2"/>
</dbReference>
<dbReference type="PANTHER" id="PTHR33221:SF15">
    <property type="entry name" value="HTH-TYPE TRANSCRIPTIONAL REGULATOR YWGB-RELATED"/>
    <property type="match status" value="1"/>
</dbReference>
<dbReference type="GO" id="GO:0005829">
    <property type="term" value="C:cytosol"/>
    <property type="evidence" value="ECO:0007669"/>
    <property type="project" value="TreeGrafter"/>
</dbReference>
<organism evidence="1 2">
    <name type="scientific">Apibacter mensalis</name>
    <dbReference type="NCBI Taxonomy" id="1586267"/>
    <lineage>
        <taxon>Bacteria</taxon>
        <taxon>Pseudomonadati</taxon>
        <taxon>Bacteroidota</taxon>
        <taxon>Flavobacteriia</taxon>
        <taxon>Flavobacteriales</taxon>
        <taxon>Weeksellaceae</taxon>
        <taxon>Apibacter</taxon>
    </lineage>
</organism>
<evidence type="ECO:0000313" key="2">
    <source>
        <dbReference type="Proteomes" id="UP000182761"/>
    </source>
</evidence>
<gene>
    <name evidence="1" type="ORF">Ga0061079_10744</name>
</gene>
<dbReference type="SUPFAM" id="SSF46785">
    <property type="entry name" value="Winged helix' DNA-binding domain"/>
    <property type="match status" value="1"/>
</dbReference>
<dbReference type="PROSITE" id="PS51197">
    <property type="entry name" value="HTH_RRF2_2"/>
    <property type="match status" value="1"/>
</dbReference>
<dbReference type="RefSeq" id="WP_055425635.1">
    <property type="nucleotide sequence ID" value="NZ_FCOR01000007.1"/>
</dbReference>
<dbReference type="EMBL" id="FCOR01000007">
    <property type="protein sequence ID" value="CVK16442.1"/>
    <property type="molecule type" value="Genomic_DNA"/>
</dbReference>
<evidence type="ECO:0000313" key="1">
    <source>
        <dbReference type="EMBL" id="CVK16442.1"/>
    </source>
</evidence>
<dbReference type="Proteomes" id="UP000182761">
    <property type="component" value="Unassembled WGS sequence"/>
</dbReference>
<keyword evidence="2" id="KW-1185">Reference proteome</keyword>